<feature type="transmembrane region" description="Helical" evidence="2">
    <location>
        <begin position="216"/>
        <end position="244"/>
    </location>
</feature>
<gene>
    <name evidence="3" type="ORF">DR950_07905</name>
</gene>
<feature type="transmembrane region" description="Helical" evidence="2">
    <location>
        <begin position="91"/>
        <end position="111"/>
    </location>
</feature>
<dbReference type="Pfam" id="PF13593">
    <property type="entry name" value="SBF_like"/>
    <property type="match status" value="1"/>
</dbReference>
<reference evidence="3 4" key="1">
    <citation type="submission" date="2018-08" db="EMBL/GenBank/DDBJ databases">
        <title>Diversity &amp; Physiological Properties of Lignin-Decomposing Actinobacteria from Soil.</title>
        <authorList>
            <person name="Roh S.G."/>
            <person name="Kim S.B."/>
        </authorList>
    </citation>
    <scope>NUCLEOTIDE SEQUENCE [LARGE SCALE GENOMIC DNA]</scope>
    <source>
        <strain evidence="3 4">MMS17-GH009</strain>
    </source>
</reference>
<feature type="transmembrane region" description="Helical" evidence="2">
    <location>
        <begin position="153"/>
        <end position="170"/>
    </location>
</feature>
<evidence type="ECO:0000256" key="2">
    <source>
        <dbReference type="SAM" id="Phobius"/>
    </source>
</evidence>
<organism evidence="3 4">
    <name type="scientific">Kitasatospora xanthocidica</name>
    <dbReference type="NCBI Taxonomy" id="83382"/>
    <lineage>
        <taxon>Bacteria</taxon>
        <taxon>Bacillati</taxon>
        <taxon>Actinomycetota</taxon>
        <taxon>Actinomycetes</taxon>
        <taxon>Kitasatosporales</taxon>
        <taxon>Streptomycetaceae</taxon>
        <taxon>Kitasatospora</taxon>
    </lineage>
</organism>
<feature type="region of interest" description="Disordered" evidence="1">
    <location>
        <begin position="308"/>
        <end position="329"/>
    </location>
</feature>
<feature type="transmembrane region" description="Helical" evidence="2">
    <location>
        <begin position="118"/>
        <end position="141"/>
    </location>
</feature>
<feature type="compositionally biased region" description="Low complexity" evidence="1">
    <location>
        <begin position="308"/>
        <end position="322"/>
    </location>
</feature>
<feature type="transmembrane region" description="Helical" evidence="2">
    <location>
        <begin position="57"/>
        <end position="79"/>
    </location>
</feature>
<feature type="transmembrane region" description="Helical" evidence="2">
    <location>
        <begin position="191"/>
        <end position="210"/>
    </location>
</feature>
<dbReference type="Proteomes" id="UP000263377">
    <property type="component" value="Unassembled WGS sequence"/>
</dbReference>
<dbReference type="InterPro" id="IPR038770">
    <property type="entry name" value="Na+/solute_symporter_sf"/>
</dbReference>
<dbReference type="PANTHER" id="PTHR18640:SF5">
    <property type="entry name" value="SODIUM_BILE ACID COTRANSPORTER 7"/>
    <property type="match status" value="1"/>
</dbReference>
<accession>A0A372ZQF8</accession>
<keyword evidence="2" id="KW-1133">Transmembrane helix</keyword>
<evidence type="ECO:0000313" key="4">
    <source>
        <dbReference type="Proteomes" id="UP000263377"/>
    </source>
</evidence>
<dbReference type="GO" id="GO:0005886">
    <property type="term" value="C:plasma membrane"/>
    <property type="evidence" value="ECO:0007669"/>
    <property type="project" value="TreeGrafter"/>
</dbReference>
<dbReference type="EMBL" id="QVIG01000001">
    <property type="protein sequence ID" value="RGD57722.1"/>
    <property type="molecule type" value="Genomic_DNA"/>
</dbReference>
<keyword evidence="2" id="KW-0472">Membrane</keyword>
<dbReference type="InterPro" id="IPR016833">
    <property type="entry name" value="Put_Na-Bile_cotransptr"/>
</dbReference>
<keyword evidence="2" id="KW-0812">Transmembrane</keyword>
<feature type="transmembrane region" description="Helical" evidence="2">
    <location>
        <begin position="265"/>
        <end position="287"/>
    </location>
</feature>
<dbReference type="PIRSF" id="PIRSF026166">
    <property type="entry name" value="UCP026166"/>
    <property type="match status" value="1"/>
</dbReference>
<dbReference type="Gene3D" id="1.20.1530.20">
    <property type="match status" value="1"/>
</dbReference>
<evidence type="ECO:0000313" key="3">
    <source>
        <dbReference type="EMBL" id="RGD57722.1"/>
    </source>
</evidence>
<name>A0A372ZQF8_9ACTN</name>
<sequence>MAALAGTVGLAALFPVSGASARVAEVACDLAVALLFFLYGARLSTRETLAGLRHLRLHGLVVATTFVLFPLLGVATALLTPVPLTGPLQTGVLFLCLVPSTVQSSVALTGAAGGNVPAAICAGTYSSLAGLVLTPALAAWLLGSHTELSADGLLRIGLQLLAPFLLGQVLRPWLGGPLSRHKRVLTPVDRGSILLVVYTAFSAAVSQGIWGLATPLALLGLLAVLLALLAAALAATGLGARLLGLDRSATVAAVLCGSQKSLANGLPMATVLFGAQAGLMVLPLMLYHQLQLIVGTVLAGRWSRAAAGGAAPGSVPPALTGPGAPPAPG</sequence>
<dbReference type="AlphaFoldDB" id="A0A372ZQF8"/>
<protein>
    <submittedName>
        <fullName evidence="3">Bile acid:sodium symporter</fullName>
    </submittedName>
</protein>
<dbReference type="RefSeq" id="WP_117486465.1">
    <property type="nucleotide sequence ID" value="NZ_QVIG01000001.1"/>
</dbReference>
<keyword evidence="4" id="KW-1185">Reference proteome</keyword>
<comment type="caution">
    <text evidence="3">The sequence shown here is derived from an EMBL/GenBank/DDBJ whole genome shotgun (WGS) entry which is preliminary data.</text>
</comment>
<feature type="transmembrane region" description="Helical" evidence="2">
    <location>
        <begin position="28"/>
        <end position="45"/>
    </location>
</feature>
<proteinExistence type="predicted"/>
<evidence type="ECO:0000256" key="1">
    <source>
        <dbReference type="SAM" id="MobiDB-lite"/>
    </source>
</evidence>
<dbReference type="PANTHER" id="PTHR18640">
    <property type="entry name" value="SOLUTE CARRIER FAMILY 10 MEMBER 7"/>
    <property type="match status" value="1"/>
</dbReference>